<evidence type="ECO:0000313" key="8">
    <source>
        <dbReference type="Proteomes" id="UP000325755"/>
    </source>
</evidence>
<dbReference type="CDD" id="cd18012">
    <property type="entry name" value="DEXQc_arch_SWI2_SNF2"/>
    <property type="match status" value="1"/>
</dbReference>
<feature type="domain" description="Helicase ATP-binding" evidence="5">
    <location>
        <begin position="690"/>
        <end position="850"/>
    </location>
</feature>
<dbReference type="Gene3D" id="3.40.50.10810">
    <property type="entry name" value="Tandem AAA-ATPase domain"/>
    <property type="match status" value="1"/>
</dbReference>
<evidence type="ECO:0000313" key="7">
    <source>
        <dbReference type="EMBL" id="QFY42289.1"/>
    </source>
</evidence>
<dbReference type="Pfam" id="PF00176">
    <property type="entry name" value="SNF2-rel_dom"/>
    <property type="match status" value="1"/>
</dbReference>
<keyword evidence="3" id="KW-0863">Zinc-finger</keyword>
<dbReference type="Gene3D" id="3.40.50.300">
    <property type="entry name" value="P-loop containing nucleotide triphosphate hydrolases"/>
    <property type="match status" value="1"/>
</dbReference>
<dbReference type="InterPro" id="IPR001650">
    <property type="entry name" value="Helicase_C-like"/>
</dbReference>
<dbReference type="OrthoDB" id="9760715at2"/>
<keyword evidence="2 7" id="KW-0347">Helicase</keyword>
<evidence type="ECO:0000256" key="1">
    <source>
        <dbReference type="ARBA" id="ARBA00022801"/>
    </source>
</evidence>
<gene>
    <name evidence="7" type="ORF">F6R98_06330</name>
</gene>
<evidence type="ECO:0000256" key="3">
    <source>
        <dbReference type="PROSITE-ProRule" id="PRU00325"/>
    </source>
</evidence>
<dbReference type="InParanoid" id="A0A5Q0BFI1"/>
<evidence type="ECO:0000256" key="2">
    <source>
        <dbReference type="ARBA" id="ARBA00022806"/>
    </source>
</evidence>
<accession>A0A5Q0BFI1</accession>
<dbReference type="PROSITE" id="PS51192">
    <property type="entry name" value="HELICASE_ATP_BIND_1"/>
    <property type="match status" value="1"/>
</dbReference>
<protein>
    <submittedName>
        <fullName evidence="7">DEAD/DEAH box helicase</fullName>
    </submittedName>
</protein>
<keyword evidence="3" id="KW-0862">Zinc</keyword>
<dbReference type="CDD" id="cd18793">
    <property type="entry name" value="SF2_C_SNF"/>
    <property type="match status" value="1"/>
</dbReference>
<reference evidence="7 8" key="1">
    <citation type="submission" date="2019-09" db="EMBL/GenBank/DDBJ databases">
        <title>Ecophysiology of the spiral-shaped methanotroph Methylospira mobilis as revealed by the complete genome sequence.</title>
        <authorList>
            <person name="Oshkin I.Y."/>
            <person name="Dedysh S.N."/>
            <person name="Miroshnikov K."/>
            <person name="Danilova O.V."/>
            <person name="Hakobyan A."/>
            <person name="Liesack W."/>
        </authorList>
    </citation>
    <scope>NUCLEOTIDE SEQUENCE [LARGE SCALE GENOMIC DNA]</scope>
    <source>
        <strain evidence="7 8">Shm1</strain>
    </source>
</reference>
<dbReference type="AlphaFoldDB" id="A0A5Q0BFI1"/>
<dbReference type="InterPro" id="IPR000330">
    <property type="entry name" value="SNF2_N"/>
</dbReference>
<dbReference type="PROSITE" id="PS50966">
    <property type="entry name" value="ZF_SWIM"/>
    <property type="match status" value="1"/>
</dbReference>
<dbReference type="RefSeq" id="WP_153248271.1">
    <property type="nucleotide sequence ID" value="NZ_CP044205.1"/>
</dbReference>
<evidence type="ECO:0000259" key="6">
    <source>
        <dbReference type="PROSITE" id="PS51194"/>
    </source>
</evidence>
<evidence type="ECO:0000259" key="4">
    <source>
        <dbReference type="PROSITE" id="PS50966"/>
    </source>
</evidence>
<dbReference type="SMART" id="SM00490">
    <property type="entry name" value="HELICc"/>
    <property type="match status" value="1"/>
</dbReference>
<dbReference type="Proteomes" id="UP000325755">
    <property type="component" value="Chromosome"/>
</dbReference>
<proteinExistence type="predicted"/>
<dbReference type="InterPro" id="IPR049730">
    <property type="entry name" value="SNF2/RAD54-like_C"/>
</dbReference>
<keyword evidence="1" id="KW-0378">Hydrolase</keyword>
<dbReference type="SMART" id="SM00487">
    <property type="entry name" value="DEXDc"/>
    <property type="match status" value="1"/>
</dbReference>
<dbReference type="InterPro" id="IPR007527">
    <property type="entry name" value="Znf_SWIM"/>
</dbReference>
<dbReference type="KEGG" id="mmob:F6R98_06330"/>
<dbReference type="Pfam" id="PF00271">
    <property type="entry name" value="Helicase_C"/>
    <property type="match status" value="1"/>
</dbReference>
<keyword evidence="2 7" id="KW-0067">ATP-binding</keyword>
<evidence type="ECO:0000259" key="5">
    <source>
        <dbReference type="PROSITE" id="PS51192"/>
    </source>
</evidence>
<dbReference type="InterPro" id="IPR038718">
    <property type="entry name" value="SNF2-like_sf"/>
</dbReference>
<dbReference type="SUPFAM" id="SSF52540">
    <property type="entry name" value="P-loop containing nucleoside triphosphate hydrolases"/>
    <property type="match status" value="2"/>
</dbReference>
<dbReference type="GO" id="GO:0016787">
    <property type="term" value="F:hydrolase activity"/>
    <property type="evidence" value="ECO:0007669"/>
    <property type="project" value="UniProtKB-KW"/>
</dbReference>
<dbReference type="GO" id="GO:0004386">
    <property type="term" value="F:helicase activity"/>
    <property type="evidence" value="ECO:0007669"/>
    <property type="project" value="UniProtKB-KW"/>
</dbReference>
<dbReference type="PANTHER" id="PTHR10799">
    <property type="entry name" value="SNF2/RAD54 HELICASE FAMILY"/>
    <property type="match status" value="1"/>
</dbReference>
<name>A0A5Q0BFI1_9GAMM</name>
<keyword evidence="3" id="KW-0479">Metal-binding</keyword>
<keyword evidence="8" id="KW-1185">Reference proteome</keyword>
<dbReference type="PROSITE" id="PS51194">
    <property type="entry name" value="HELICASE_CTER"/>
    <property type="match status" value="1"/>
</dbReference>
<feature type="domain" description="SWIM-type" evidence="4">
    <location>
        <begin position="73"/>
        <end position="111"/>
    </location>
</feature>
<keyword evidence="2 7" id="KW-0547">Nucleotide-binding</keyword>
<organism evidence="7 8">
    <name type="scientific">Candidatus Methylospira mobilis</name>
    <dbReference type="NCBI Taxonomy" id="1808979"/>
    <lineage>
        <taxon>Bacteria</taxon>
        <taxon>Pseudomonadati</taxon>
        <taxon>Pseudomonadota</taxon>
        <taxon>Gammaproteobacteria</taxon>
        <taxon>Methylococcales</taxon>
        <taxon>Methylococcaceae</taxon>
        <taxon>Candidatus Methylospira</taxon>
    </lineage>
</organism>
<dbReference type="EMBL" id="CP044205">
    <property type="protein sequence ID" value="QFY42289.1"/>
    <property type="molecule type" value="Genomic_DNA"/>
</dbReference>
<dbReference type="InterPro" id="IPR014001">
    <property type="entry name" value="Helicase_ATP-bd"/>
</dbReference>
<dbReference type="Pfam" id="PF04434">
    <property type="entry name" value="SWIM"/>
    <property type="match status" value="1"/>
</dbReference>
<dbReference type="InterPro" id="IPR027417">
    <property type="entry name" value="P-loop_NTPase"/>
</dbReference>
<dbReference type="GO" id="GO:0005524">
    <property type="term" value="F:ATP binding"/>
    <property type="evidence" value="ECO:0007669"/>
    <property type="project" value="InterPro"/>
</dbReference>
<sequence>MTTPKKQISGNLATRLTRQGGSYKPSFTLEDLTHWLGRAELEKGKPYISRVSDVNLGPEWITARIQGSARRPYSVVATYTPVPSGTLFEAECSCPIGYRCKHIAAIYLYWMQIAENNMSMQKKDEPEKQPQEVLAWLEQLVGHLQQTEAPAVKRVVRKAVVPPKLLYCVRHAGRSCAVSLWKAKQSGTGEWQATESWSNIERALRSPPKFVAEDDLPLLLKLYQSGSARYGSVGSEYLLEGSAAVAFLKTAVSTERLVVFESRTVNNTMRAVSLPLLRAYQLGEVREGRLEWRIRSDGTLHADLQFESEAEILLGSPYWYADHLRREIGPAHIAGVDNKDLSADLMDTLLHAPSLDPVSVPLVARILRDHGLGTLAPAADLSANLQVVEVEPTVRLKMNSIRHQHYVPHPPYHESHLDYAELYFDYQGHVLPRSDKDVFVADAEGTTIHIKRDIMREQTAVELLKQQGLVPLHTITYLHDNHIARTALGLPESTQWIRFVEKTVPELRAQGWDIHYTPDFRHAYQEIDAWHGDLQEDEGGGWFNLAMGIEVSGQRLALQPLLSELFARDRRWLAQGGLDTIADAETVMLIAEGVGRIGVKAERLKPIVSILIDLFGGPAAETMKISSWDAARLEDLAGLADRERWQFKAHEAVAQLARRLRGTDMPEVQAPAGFKAQLRPYQLDGLRWLQYLRSQDLSGVLADDMGLGKTAQSIAHLQTEYEAGRMDRPTLVVMPTSLLFNWNRELTRFAPELKVLTLHGQSRKEIFGGIPEHQVILTTYPLLWRDADELQQYQYHILILDEAQSVKNAASKAAGVVRSLQARHRLALTGTPLENHLGELWSLFDYLLPGFLGDAKEFTKRWRTPIEKQGDRIRADLLARRIRPFILRRKKEDVARELPPKTIIVRTVELEAAQRDLYETVRVAMDEKVRQEIASKGFKRSQIIILDALLKLRQACCDPSLVKLAAARKVKQSAKLELLMEMLPELISEGRRVLLFSQFTAMLETIEIQLAKHKIHYVKLTGSTRDRATPVEQFQAGKVPLFLISLKAGGVGLNLTAADTVIHYDPWWNPAVENQATDRAHRIGQEKNVFVYKLVVAGSIEEKIMALQEKKAALAEGILSEDGGELSKFNENDIAALLEALPE</sequence>
<feature type="domain" description="Helicase C-terminal" evidence="6">
    <location>
        <begin position="975"/>
        <end position="1135"/>
    </location>
</feature>
<dbReference type="GO" id="GO:0008270">
    <property type="term" value="F:zinc ion binding"/>
    <property type="evidence" value="ECO:0007669"/>
    <property type="project" value="UniProtKB-KW"/>
</dbReference>